<feature type="binding site" evidence="12">
    <location>
        <position position="82"/>
    </location>
    <ligand>
        <name>anthranilate</name>
        <dbReference type="ChEBI" id="CHEBI:16567"/>
        <label>1</label>
    </ligand>
</feature>
<evidence type="ECO:0000256" key="1">
    <source>
        <dbReference type="ARBA" id="ARBA00004907"/>
    </source>
</evidence>
<evidence type="ECO:0000256" key="10">
    <source>
        <dbReference type="ARBA" id="ARBA00052328"/>
    </source>
</evidence>
<dbReference type="InterPro" id="IPR017459">
    <property type="entry name" value="Glycosyl_Trfase_fam3_N_dom"/>
</dbReference>
<dbReference type="InterPro" id="IPR036320">
    <property type="entry name" value="Glycosyl_Trfase_fam3_N_dom_sf"/>
</dbReference>
<dbReference type="SUPFAM" id="SSF47648">
    <property type="entry name" value="Nucleoside phosphorylase/phosphoribosyltransferase N-terminal domain"/>
    <property type="match status" value="1"/>
</dbReference>
<organism evidence="15 16">
    <name type="scientific">Candidatus Thiodiazotropha lotti</name>
    <dbReference type="NCBI Taxonomy" id="2792787"/>
    <lineage>
        <taxon>Bacteria</taxon>
        <taxon>Pseudomonadati</taxon>
        <taxon>Pseudomonadota</taxon>
        <taxon>Gammaproteobacteria</taxon>
        <taxon>Chromatiales</taxon>
        <taxon>Sedimenticolaceae</taxon>
        <taxon>Candidatus Thiodiazotropha</taxon>
    </lineage>
</organism>
<dbReference type="PANTHER" id="PTHR43285">
    <property type="entry name" value="ANTHRANILATE PHOSPHORIBOSYLTRANSFERASE"/>
    <property type="match status" value="1"/>
</dbReference>
<evidence type="ECO:0000256" key="2">
    <source>
        <dbReference type="ARBA" id="ARBA00011738"/>
    </source>
</evidence>
<feature type="binding site" evidence="12">
    <location>
        <position position="228"/>
    </location>
    <ligand>
        <name>Mg(2+)</name>
        <dbReference type="ChEBI" id="CHEBI:18420"/>
        <label>2</label>
    </ligand>
</feature>
<feature type="domain" description="Glycosyl transferase family 3 N-terminal" evidence="14">
    <location>
        <begin position="4"/>
        <end position="66"/>
    </location>
</feature>
<sequence length="340" mass="35535">MEMQQAINKVLARQDLTGDEMTGVMRTIMTGGATAAQIGGFLIGLRMKGETVAEIAAAASVMRELASGVSIGGLSHPVDIVGTGGDASGTFNVSTACMFVAAAAGCHVAKHGNRSVSSKSGSADALEAAGVRLDLTPEQVEQCVREVGVGFMFAPGHHSAMKHAIGPRKEMGVRTIFNVLGPLTNPAGVPNLLLGVFSSELLEPLAEVLQRLGSRHVMVVHSRDGLDEISIGDVTDVAELKDGQIRRFSIQPEDFGVTRNPLEAIQVNDAAESLSTIRGVLEDNPGPARDIVMINAGAAIYTSGNAATLQEGVDRANEAIASGEARNRLDRLVVLTQSFD</sequence>
<dbReference type="GO" id="GO:0000162">
    <property type="term" value="P:L-tryptophan biosynthetic process"/>
    <property type="evidence" value="ECO:0007669"/>
    <property type="project" value="UniProtKB-UniRule"/>
</dbReference>
<gene>
    <name evidence="12 15" type="primary">trpD</name>
    <name evidence="15" type="ORF">JAZ04_09120</name>
</gene>
<dbReference type="InterPro" id="IPR035902">
    <property type="entry name" value="Nuc_phospho_transferase"/>
</dbReference>
<protein>
    <recommendedName>
        <fullName evidence="12">Anthranilate phosphoribosyltransferase</fullName>
        <ecNumber evidence="12">2.4.2.18</ecNumber>
    </recommendedName>
</protein>
<keyword evidence="3 12" id="KW-0028">Amino-acid biosynthesis</keyword>
<reference evidence="15" key="1">
    <citation type="journal article" date="2021" name="Proc. Natl. Acad. Sci. U.S.A.">
        <title>Global biogeography of chemosynthetic symbionts reveals both localized and globally distributed symbiont groups. .</title>
        <authorList>
            <person name="Osvatic J.T."/>
            <person name="Wilkins L.G.E."/>
            <person name="Leibrecht L."/>
            <person name="Leray M."/>
            <person name="Zauner S."/>
            <person name="Polzin J."/>
            <person name="Camacho Y."/>
            <person name="Gros O."/>
            <person name="van Gils J.A."/>
            <person name="Eisen J.A."/>
            <person name="Petersen J.M."/>
            <person name="Yuen B."/>
        </authorList>
    </citation>
    <scope>NUCLEOTIDE SEQUENCE</scope>
    <source>
        <strain evidence="15">MAGL173</strain>
    </source>
</reference>
<keyword evidence="6 12" id="KW-0479">Metal-binding</keyword>
<keyword evidence="7 12" id="KW-0822">Tryptophan biosynthesis</keyword>
<comment type="similarity">
    <text evidence="12">Belongs to the anthranilate phosphoribosyltransferase family.</text>
</comment>
<dbReference type="Pfam" id="PF00591">
    <property type="entry name" value="Glycos_transf_3"/>
    <property type="match status" value="1"/>
</dbReference>
<evidence type="ECO:0000259" key="13">
    <source>
        <dbReference type="Pfam" id="PF00591"/>
    </source>
</evidence>
<feature type="binding site" evidence="12">
    <location>
        <begin position="92"/>
        <end position="95"/>
    </location>
    <ligand>
        <name>5-phospho-alpha-D-ribose 1-diphosphate</name>
        <dbReference type="ChEBI" id="CHEBI:58017"/>
    </ligand>
</feature>
<evidence type="ECO:0000256" key="9">
    <source>
        <dbReference type="ARBA" id="ARBA00023141"/>
    </source>
</evidence>
<feature type="binding site" evidence="12">
    <location>
        <begin position="110"/>
        <end position="118"/>
    </location>
    <ligand>
        <name>5-phospho-alpha-D-ribose 1-diphosphate</name>
        <dbReference type="ChEBI" id="CHEBI:58017"/>
    </ligand>
</feature>
<dbReference type="GO" id="GO:0005829">
    <property type="term" value="C:cytosol"/>
    <property type="evidence" value="ECO:0007669"/>
    <property type="project" value="TreeGrafter"/>
</dbReference>
<feature type="binding site" evidence="12">
    <location>
        <position position="90"/>
    </location>
    <ligand>
        <name>5-phospho-alpha-D-ribose 1-diphosphate</name>
        <dbReference type="ChEBI" id="CHEBI:58017"/>
    </ligand>
</feature>
<dbReference type="Proteomes" id="UP000886687">
    <property type="component" value="Unassembled WGS sequence"/>
</dbReference>
<dbReference type="Gene3D" id="1.20.970.10">
    <property type="entry name" value="Transferase, Pyrimidine Nucleoside Phosphorylase, Chain C"/>
    <property type="match status" value="1"/>
</dbReference>
<keyword evidence="5 12" id="KW-0808">Transferase</keyword>
<dbReference type="InterPro" id="IPR005940">
    <property type="entry name" value="Anthranilate_Pribosyl_Tfrase"/>
</dbReference>
<dbReference type="GO" id="GO:0004048">
    <property type="term" value="F:anthranilate phosphoribosyltransferase activity"/>
    <property type="evidence" value="ECO:0007669"/>
    <property type="project" value="UniProtKB-UniRule"/>
</dbReference>
<feature type="domain" description="Glycosyl transferase family 3" evidence="13">
    <location>
        <begin position="77"/>
        <end position="325"/>
    </location>
</feature>
<evidence type="ECO:0000256" key="5">
    <source>
        <dbReference type="ARBA" id="ARBA00022679"/>
    </source>
</evidence>
<dbReference type="InterPro" id="IPR000312">
    <property type="entry name" value="Glycosyl_Trfase_fam3"/>
</dbReference>
<keyword evidence="8 12" id="KW-0460">Magnesium</keyword>
<comment type="subunit">
    <text evidence="2 12">Homodimer.</text>
</comment>
<evidence type="ECO:0000313" key="15">
    <source>
        <dbReference type="EMBL" id="MCG7939001.1"/>
    </source>
</evidence>
<feature type="binding site" evidence="12">
    <location>
        <position position="82"/>
    </location>
    <ligand>
        <name>5-phospho-alpha-D-ribose 1-diphosphate</name>
        <dbReference type="ChEBI" id="CHEBI:58017"/>
    </ligand>
</feature>
<evidence type="ECO:0000256" key="11">
    <source>
        <dbReference type="ARBA" id="ARBA00061188"/>
    </source>
</evidence>
<comment type="similarity">
    <text evidence="11">In the C-terminal section; belongs to the anthranilate phosphoribosyltransferase family.</text>
</comment>
<comment type="cofactor">
    <cofactor evidence="12">
        <name>Mg(2+)</name>
        <dbReference type="ChEBI" id="CHEBI:18420"/>
    </cofactor>
    <text evidence="12">Binds 2 magnesium ions per monomer.</text>
</comment>
<comment type="caution">
    <text evidence="12">Lacks conserved residue(s) required for the propagation of feature annotation.</text>
</comment>
<dbReference type="GO" id="GO:0000287">
    <property type="term" value="F:magnesium ion binding"/>
    <property type="evidence" value="ECO:0007669"/>
    <property type="project" value="UniProtKB-UniRule"/>
</dbReference>
<dbReference type="Gene3D" id="3.40.1030.10">
    <property type="entry name" value="Nucleoside phosphorylase/phosphoribosyltransferase catalytic domain"/>
    <property type="match status" value="1"/>
</dbReference>
<feature type="binding site" evidence="12">
    <location>
        <position position="122"/>
    </location>
    <ligand>
        <name>5-phospho-alpha-D-ribose 1-diphosphate</name>
        <dbReference type="ChEBI" id="CHEBI:58017"/>
    </ligand>
</feature>
<dbReference type="FunFam" id="3.40.1030.10:FF:000002">
    <property type="entry name" value="Anthranilate phosphoribosyltransferase"/>
    <property type="match status" value="1"/>
</dbReference>
<evidence type="ECO:0000256" key="4">
    <source>
        <dbReference type="ARBA" id="ARBA00022676"/>
    </source>
</evidence>
<comment type="function">
    <text evidence="12">Catalyzes the transfer of the phosphoribosyl group of 5-phosphorylribose-1-pyrophosphate (PRPP) to anthranilate to yield N-(5'-phosphoribosyl)-anthranilate (PRA).</text>
</comment>
<evidence type="ECO:0000256" key="7">
    <source>
        <dbReference type="ARBA" id="ARBA00022822"/>
    </source>
</evidence>
<keyword evidence="4 12" id="KW-0328">Glycosyltransferase</keyword>
<comment type="catalytic activity">
    <reaction evidence="10 12">
        <text>N-(5-phospho-beta-D-ribosyl)anthranilate + diphosphate = 5-phospho-alpha-D-ribose 1-diphosphate + anthranilate</text>
        <dbReference type="Rhea" id="RHEA:11768"/>
        <dbReference type="ChEBI" id="CHEBI:16567"/>
        <dbReference type="ChEBI" id="CHEBI:18277"/>
        <dbReference type="ChEBI" id="CHEBI:33019"/>
        <dbReference type="ChEBI" id="CHEBI:58017"/>
        <dbReference type="EC" id="2.4.2.18"/>
    </reaction>
</comment>
<evidence type="ECO:0000259" key="14">
    <source>
        <dbReference type="Pfam" id="PF02885"/>
    </source>
</evidence>
<evidence type="ECO:0000256" key="12">
    <source>
        <dbReference type="HAMAP-Rule" id="MF_00211"/>
    </source>
</evidence>
<dbReference type="FunFam" id="1.20.970.10:FF:000006">
    <property type="entry name" value="Anthranilate phosphoribosyltransferase"/>
    <property type="match status" value="1"/>
</dbReference>
<dbReference type="NCBIfam" id="TIGR01245">
    <property type="entry name" value="trpD"/>
    <property type="match status" value="1"/>
</dbReference>
<dbReference type="HAMAP" id="MF_00211">
    <property type="entry name" value="TrpD"/>
    <property type="match status" value="1"/>
</dbReference>
<evidence type="ECO:0000313" key="16">
    <source>
        <dbReference type="Proteomes" id="UP000886687"/>
    </source>
</evidence>
<dbReference type="EMBL" id="JAEPDI010000005">
    <property type="protein sequence ID" value="MCG7939001.1"/>
    <property type="molecule type" value="Genomic_DNA"/>
</dbReference>
<dbReference type="AlphaFoldDB" id="A0A9E4MZN6"/>
<dbReference type="EC" id="2.4.2.18" evidence="12"/>
<evidence type="ECO:0000256" key="6">
    <source>
        <dbReference type="ARBA" id="ARBA00022723"/>
    </source>
</evidence>
<feature type="binding site" evidence="12">
    <location>
        <position position="228"/>
    </location>
    <ligand>
        <name>Mg(2+)</name>
        <dbReference type="ChEBI" id="CHEBI:18420"/>
        <label>1</label>
    </ligand>
</feature>
<dbReference type="SUPFAM" id="SSF52418">
    <property type="entry name" value="Nucleoside phosphorylase/phosphoribosyltransferase catalytic domain"/>
    <property type="match status" value="1"/>
</dbReference>
<feature type="binding site" evidence="12">
    <location>
        <position position="168"/>
    </location>
    <ligand>
        <name>anthranilate</name>
        <dbReference type="ChEBI" id="CHEBI:16567"/>
        <label>2</label>
    </ligand>
</feature>
<evidence type="ECO:0000256" key="3">
    <source>
        <dbReference type="ARBA" id="ARBA00022605"/>
    </source>
</evidence>
<proteinExistence type="inferred from homology"/>
<feature type="binding site" evidence="12">
    <location>
        <position position="113"/>
    </location>
    <ligand>
        <name>anthranilate</name>
        <dbReference type="ChEBI" id="CHEBI:16567"/>
        <label>1</label>
    </ligand>
</feature>
<feature type="binding site" evidence="12">
    <location>
        <position position="227"/>
    </location>
    <ligand>
        <name>Mg(2+)</name>
        <dbReference type="ChEBI" id="CHEBI:18420"/>
        <label>2</label>
    </ligand>
</feature>
<dbReference type="Pfam" id="PF02885">
    <property type="entry name" value="Glycos_trans_3N"/>
    <property type="match status" value="1"/>
</dbReference>
<comment type="caution">
    <text evidence="15">The sequence shown here is derived from an EMBL/GenBank/DDBJ whole genome shotgun (WGS) entry which is preliminary data.</text>
</comment>
<comment type="pathway">
    <text evidence="1 12">Amino-acid biosynthesis; L-tryptophan biosynthesis; L-tryptophan from chorismate: step 2/5.</text>
</comment>
<feature type="binding site" evidence="12">
    <location>
        <position position="94"/>
    </location>
    <ligand>
        <name>Mg(2+)</name>
        <dbReference type="ChEBI" id="CHEBI:18420"/>
        <label>1</label>
    </ligand>
</feature>
<feature type="binding site" evidence="12">
    <location>
        <begin position="85"/>
        <end position="86"/>
    </location>
    <ligand>
        <name>5-phospho-alpha-D-ribose 1-diphosphate</name>
        <dbReference type="ChEBI" id="CHEBI:58017"/>
    </ligand>
</feature>
<evidence type="ECO:0000256" key="8">
    <source>
        <dbReference type="ARBA" id="ARBA00022842"/>
    </source>
</evidence>
<dbReference type="PANTHER" id="PTHR43285:SF2">
    <property type="entry name" value="ANTHRANILATE PHOSPHORIBOSYLTRANSFERASE"/>
    <property type="match status" value="1"/>
</dbReference>
<name>A0A9E4MZN6_9GAMM</name>
<accession>A0A9E4MZN6</accession>
<keyword evidence="9 12" id="KW-0057">Aromatic amino acid biosynthesis</keyword>